<dbReference type="Pfam" id="PF08299">
    <property type="entry name" value="Bac_DnaA_C"/>
    <property type="match status" value="1"/>
</dbReference>
<evidence type="ECO:0000256" key="8">
    <source>
        <dbReference type="RuleBase" id="RU004227"/>
    </source>
</evidence>
<dbReference type="SMART" id="SM00382">
    <property type="entry name" value="AAA"/>
    <property type="match status" value="1"/>
</dbReference>
<comment type="similarity">
    <text evidence="8">Belongs to the DnaA family.</text>
</comment>
<reference evidence="12" key="1">
    <citation type="submission" date="2021-11" db="EMBL/GenBank/DDBJ databases">
        <title>Genome sequence.</title>
        <authorList>
            <person name="Sun Q."/>
        </authorList>
    </citation>
    <scope>NUCLEOTIDE SEQUENCE</scope>
    <source>
        <strain evidence="12">JC740</strain>
    </source>
</reference>
<keyword evidence="4 7" id="KW-0067">ATP-binding</keyword>
<accession>A0ABS8NLM1</accession>
<evidence type="ECO:0000256" key="5">
    <source>
        <dbReference type="ARBA" id="ARBA00023121"/>
    </source>
</evidence>
<dbReference type="RefSeq" id="WP_230276202.1">
    <property type="nucleotide sequence ID" value="NZ_JAJKFW010000055.1"/>
</dbReference>
<keyword evidence="5" id="KW-0446">Lipid-binding</keyword>
<evidence type="ECO:0000256" key="6">
    <source>
        <dbReference type="ARBA" id="ARBA00023125"/>
    </source>
</evidence>
<feature type="domain" description="Chromosomal replication initiator DnaA C-terminal" evidence="11">
    <location>
        <begin position="494"/>
        <end position="563"/>
    </location>
</feature>
<dbReference type="CDD" id="cd00009">
    <property type="entry name" value="AAA"/>
    <property type="match status" value="1"/>
</dbReference>
<dbReference type="EMBL" id="JAJKFW010000055">
    <property type="protein sequence ID" value="MCC9644468.1"/>
    <property type="molecule type" value="Genomic_DNA"/>
</dbReference>
<feature type="compositionally biased region" description="Low complexity" evidence="9">
    <location>
        <begin position="128"/>
        <end position="179"/>
    </location>
</feature>
<feature type="domain" description="AAA+ ATPase" evidence="10">
    <location>
        <begin position="282"/>
        <end position="405"/>
    </location>
</feature>
<dbReference type="InterPro" id="IPR027417">
    <property type="entry name" value="P-loop_NTPase"/>
</dbReference>
<dbReference type="Pfam" id="PF00308">
    <property type="entry name" value="Bac_DnaA"/>
    <property type="match status" value="1"/>
</dbReference>
<dbReference type="InterPro" id="IPR003593">
    <property type="entry name" value="AAA+_ATPase"/>
</dbReference>
<keyword evidence="13" id="KW-1185">Reference proteome</keyword>
<dbReference type="PANTHER" id="PTHR30050:SF2">
    <property type="entry name" value="CHROMOSOMAL REPLICATION INITIATOR PROTEIN DNAA"/>
    <property type="match status" value="1"/>
</dbReference>
<protein>
    <recommendedName>
        <fullName evidence="7">Chromosomal replication initiator protein DnaA</fullName>
    </recommendedName>
</protein>
<evidence type="ECO:0000256" key="3">
    <source>
        <dbReference type="ARBA" id="ARBA00022741"/>
    </source>
</evidence>
<sequence>MSSTQGSIETQEAIEHFAEALHQRIGADRYRLWFTHGVQFDLEVGDSPDDGEPTVFVIIRTSGPFAAQRMGNSFATELRAAAMIACGERARYRIDVEEAEQPTPKKRTRAAKVAAEKKATTKQKSTRGRAAASRSTTKTARAAGRSSSGRSSSGRRGSANSLASLLAQSNAAGNGASSNGKGGRKRSRGRVEHDPVAAAELPGEDDEHEEDYYDEDEFESDEQPVRAKSRGGAKKSAQPSAALPPLPDSQPTGGRTLDSFITGPCNEFAFSAAMMAVATPSVATPLFLHGPTGTGKSHLLAALANEFRTRRRMRRVVLLTAEQFTNDFVVSVGSTGLPAFRKRYRDVDALLIDDVHFLAAKTATLREALYTVETLASAGKPLVFSANLPPSDIRGLTGEVAGRMSSGLVCPLAALDQQTRFQLLQRMVATRCVLGCDNALLEEVSELIGGDARAAGGIANLIGMLQRMFRREPTIDEIRRYGGDLLRSTQVAPTLRSIEKAVCETFGLEGDGLRSKAQTRRVSEPRTLAMYLARQHTGSAFTEIAKHFGRRSHSNAISAISKVENWLASGKPIGAGDGAMSAQDAIARVESRLRVG</sequence>
<comment type="caution">
    <text evidence="12">The sequence shown here is derived from an EMBL/GenBank/DDBJ whole genome shotgun (WGS) entry which is preliminary data.</text>
</comment>
<proteinExistence type="inferred from homology"/>
<keyword evidence="3 7" id="KW-0547">Nucleotide-binding</keyword>
<dbReference type="InterPro" id="IPR013159">
    <property type="entry name" value="DnaA_C"/>
</dbReference>
<dbReference type="SMART" id="SM00760">
    <property type="entry name" value="Bac_DnaA_C"/>
    <property type="match status" value="1"/>
</dbReference>
<evidence type="ECO:0000256" key="9">
    <source>
        <dbReference type="SAM" id="MobiDB-lite"/>
    </source>
</evidence>
<feature type="region of interest" description="Disordered" evidence="9">
    <location>
        <begin position="97"/>
        <end position="258"/>
    </location>
</feature>
<dbReference type="InterPro" id="IPR020591">
    <property type="entry name" value="Chromosome_initiator_DnaA-like"/>
</dbReference>
<dbReference type="CDD" id="cd06571">
    <property type="entry name" value="Bac_DnaA_C"/>
    <property type="match status" value="1"/>
</dbReference>
<name>A0ABS8NLM1_9BACT</name>
<feature type="compositionally biased region" description="Acidic residues" evidence="9">
    <location>
        <begin position="202"/>
        <end position="222"/>
    </location>
</feature>
<dbReference type="InterPro" id="IPR013317">
    <property type="entry name" value="DnaA_dom"/>
</dbReference>
<gene>
    <name evidence="12" type="ORF">LOC71_19525</name>
</gene>
<dbReference type="PANTHER" id="PTHR30050">
    <property type="entry name" value="CHROMOSOMAL REPLICATION INITIATOR PROTEIN DNAA"/>
    <property type="match status" value="1"/>
</dbReference>
<comment type="function">
    <text evidence="7">Plays an essential role in the initiation and regulation of chromosomal replication. ATP-DnaA binds to the origin of replication (oriC) to initiate formation of the DNA replication initiation complex once per cell cycle. Binds the DnaA box (a 9 base pair repeat at the origin) and separates the double-stranded (ds)DNA. Forms a right-handed helical filament on oriC DNA; dsDNA binds to the exterior of the filament while single-stranded (ss)DNA is stabiized in the filament's interior. The ATP-DnaA-oriC complex binds and stabilizes one strand of the AT-rich DNA unwinding element (DUE), permitting loading of DNA polymerase. After initiation quickly degrades to an ADP-DnaA complex that is not apt for DNA replication. Binds acidic phospholipids.</text>
</comment>
<evidence type="ECO:0000259" key="11">
    <source>
        <dbReference type="SMART" id="SM00760"/>
    </source>
</evidence>
<dbReference type="PRINTS" id="PR00051">
    <property type="entry name" value="DNAA"/>
</dbReference>
<organism evidence="12 13">
    <name type="scientific">Rhodopirellula halodulae</name>
    <dbReference type="NCBI Taxonomy" id="2894198"/>
    <lineage>
        <taxon>Bacteria</taxon>
        <taxon>Pseudomonadati</taxon>
        <taxon>Planctomycetota</taxon>
        <taxon>Planctomycetia</taxon>
        <taxon>Pirellulales</taxon>
        <taxon>Pirellulaceae</taxon>
        <taxon>Rhodopirellula</taxon>
    </lineage>
</organism>
<keyword evidence="6 7" id="KW-0238">DNA-binding</keyword>
<evidence type="ECO:0000256" key="4">
    <source>
        <dbReference type="ARBA" id="ARBA00022840"/>
    </source>
</evidence>
<keyword evidence="1" id="KW-0963">Cytoplasm</keyword>
<dbReference type="SUPFAM" id="SSF52540">
    <property type="entry name" value="P-loop containing nucleoside triphosphate hydrolases"/>
    <property type="match status" value="1"/>
</dbReference>
<evidence type="ECO:0000256" key="2">
    <source>
        <dbReference type="ARBA" id="ARBA00022705"/>
    </source>
</evidence>
<evidence type="ECO:0000313" key="13">
    <source>
        <dbReference type="Proteomes" id="UP001430306"/>
    </source>
</evidence>
<dbReference type="Proteomes" id="UP001430306">
    <property type="component" value="Unassembled WGS sequence"/>
</dbReference>
<dbReference type="SUPFAM" id="SSF48295">
    <property type="entry name" value="TrpR-like"/>
    <property type="match status" value="1"/>
</dbReference>
<evidence type="ECO:0000259" key="10">
    <source>
        <dbReference type="SMART" id="SM00382"/>
    </source>
</evidence>
<evidence type="ECO:0000256" key="1">
    <source>
        <dbReference type="ARBA" id="ARBA00022490"/>
    </source>
</evidence>
<dbReference type="InterPro" id="IPR010921">
    <property type="entry name" value="Trp_repressor/repl_initiator"/>
</dbReference>
<dbReference type="Gene3D" id="3.40.50.300">
    <property type="entry name" value="P-loop containing nucleotide triphosphate hydrolases"/>
    <property type="match status" value="1"/>
</dbReference>
<evidence type="ECO:0000256" key="7">
    <source>
        <dbReference type="RuleBase" id="RU000577"/>
    </source>
</evidence>
<dbReference type="Gene3D" id="1.10.1750.10">
    <property type="match status" value="1"/>
</dbReference>
<keyword evidence="2 7" id="KW-0235">DNA replication</keyword>
<evidence type="ECO:0000313" key="12">
    <source>
        <dbReference type="EMBL" id="MCC9644468.1"/>
    </source>
</evidence>